<dbReference type="InParanoid" id="A0A067N4A6"/>
<dbReference type="STRING" id="930990.A0A067N4A6"/>
<evidence type="ECO:0000313" key="7">
    <source>
        <dbReference type="EMBL" id="KDQ18962.1"/>
    </source>
</evidence>
<dbReference type="Proteomes" id="UP000027195">
    <property type="component" value="Unassembled WGS sequence"/>
</dbReference>
<dbReference type="GO" id="GO:0003677">
    <property type="term" value="F:DNA binding"/>
    <property type="evidence" value="ECO:0007669"/>
    <property type="project" value="InterPro"/>
</dbReference>
<gene>
    <name evidence="7" type="ORF">BOTBODRAFT_480231</name>
</gene>
<proteinExistence type="predicted"/>
<name>A0A067N4A6_BOTB1</name>
<keyword evidence="2" id="KW-0479">Metal-binding</keyword>
<evidence type="ECO:0000313" key="8">
    <source>
        <dbReference type="Proteomes" id="UP000027195"/>
    </source>
</evidence>
<dbReference type="InterPro" id="IPR050815">
    <property type="entry name" value="TF_fung"/>
</dbReference>
<evidence type="ECO:0000256" key="3">
    <source>
        <dbReference type="ARBA" id="ARBA00023015"/>
    </source>
</evidence>
<keyword evidence="5" id="KW-0539">Nucleus</keyword>
<dbReference type="AlphaFoldDB" id="A0A067N4A6"/>
<keyword evidence="4" id="KW-0804">Transcription</keyword>
<evidence type="ECO:0000256" key="1">
    <source>
        <dbReference type="ARBA" id="ARBA00004123"/>
    </source>
</evidence>
<dbReference type="EMBL" id="KL198020">
    <property type="protein sequence ID" value="KDQ18962.1"/>
    <property type="molecule type" value="Genomic_DNA"/>
</dbReference>
<dbReference type="GO" id="GO:0008270">
    <property type="term" value="F:zinc ion binding"/>
    <property type="evidence" value="ECO:0007669"/>
    <property type="project" value="InterPro"/>
</dbReference>
<dbReference type="CDD" id="cd12148">
    <property type="entry name" value="fungal_TF_MHR"/>
    <property type="match status" value="1"/>
</dbReference>
<evidence type="ECO:0000259" key="6">
    <source>
        <dbReference type="Pfam" id="PF04082"/>
    </source>
</evidence>
<dbReference type="PANTHER" id="PTHR47338:SF29">
    <property type="entry name" value="ZN(2)-C6 FUNGAL-TYPE DOMAIN-CONTAINING PROTEIN"/>
    <property type="match status" value="1"/>
</dbReference>
<evidence type="ECO:0000256" key="4">
    <source>
        <dbReference type="ARBA" id="ARBA00023163"/>
    </source>
</evidence>
<dbReference type="GO" id="GO:0000981">
    <property type="term" value="F:DNA-binding transcription factor activity, RNA polymerase II-specific"/>
    <property type="evidence" value="ECO:0007669"/>
    <property type="project" value="InterPro"/>
</dbReference>
<evidence type="ECO:0000256" key="5">
    <source>
        <dbReference type="ARBA" id="ARBA00023242"/>
    </source>
</evidence>
<dbReference type="Pfam" id="PF04082">
    <property type="entry name" value="Fungal_trans"/>
    <property type="match status" value="1"/>
</dbReference>
<accession>A0A067N4A6</accession>
<dbReference type="InterPro" id="IPR007219">
    <property type="entry name" value="XnlR_reg_dom"/>
</dbReference>
<dbReference type="GO" id="GO:0006351">
    <property type="term" value="P:DNA-templated transcription"/>
    <property type="evidence" value="ECO:0007669"/>
    <property type="project" value="InterPro"/>
</dbReference>
<feature type="domain" description="Xylanolytic transcriptional activator regulatory" evidence="6">
    <location>
        <begin position="60"/>
        <end position="226"/>
    </location>
</feature>
<keyword evidence="8" id="KW-1185">Reference proteome</keyword>
<sequence>MPSPLDGPASLRDPFARFLKQKDMVRNIRDPLVHECLRHRQVQFPAQWNISRFWFAYELPPSHPESIHPALLDAMCLLGCLHGGNTLKAYEPLFYTRLQRSLYNCLEDADRLLDFIRASTLLAKYCLTTARCEEGYHRHAATVRFAMACGLHRIDTYNPELLEIPLLRRPKDLVDIGDMIHAWWNVFLIDRLGALLMRSSGTIAHDDERITTLWPCAFEDYENGQATQAPYRGLLSLRISQPDMEPTNRVYDNIYAFRTQGSEVYYYGILLGSSSREGVDVSREASAAIDAALLLSEAMTSYRRQICPTFHRTRNQEGFIHDCALIFAMTVNYGGLIQLLHIFAKDNNPFYWQRVGVARACVELAIEVCQVDLSLLNLTIWLPWYSAYEVLAWEYIRLKSLNDLIGAATLWAELEGLMNAYKTFTRYYSLEENKAFGETFQMLSNYDIHTTGADT</sequence>
<dbReference type="PANTHER" id="PTHR47338">
    <property type="entry name" value="ZN(II)2CYS6 TRANSCRIPTION FACTOR (EUROFUNG)-RELATED"/>
    <property type="match status" value="1"/>
</dbReference>
<dbReference type="GO" id="GO:0005634">
    <property type="term" value="C:nucleus"/>
    <property type="evidence" value="ECO:0007669"/>
    <property type="project" value="UniProtKB-SubCell"/>
</dbReference>
<comment type="subcellular location">
    <subcellularLocation>
        <location evidence="1">Nucleus</location>
    </subcellularLocation>
</comment>
<protein>
    <recommendedName>
        <fullName evidence="6">Xylanolytic transcriptional activator regulatory domain-containing protein</fullName>
    </recommendedName>
</protein>
<dbReference type="OrthoDB" id="2309723at2759"/>
<reference evidence="8" key="1">
    <citation type="journal article" date="2014" name="Proc. Natl. Acad. Sci. U.S.A.">
        <title>Extensive sampling of basidiomycete genomes demonstrates inadequacy of the white-rot/brown-rot paradigm for wood decay fungi.</title>
        <authorList>
            <person name="Riley R."/>
            <person name="Salamov A.A."/>
            <person name="Brown D.W."/>
            <person name="Nagy L.G."/>
            <person name="Floudas D."/>
            <person name="Held B.W."/>
            <person name="Levasseur A."/>
            <person name="Lombard V."/>
            <person name="Morin E."/>
            <person name="Otillar R."/>
            <person name="Lindquist E.A."/>
            <person name="Sun H."/>
            <person name="LaButti K.M."/>
            <person name="Schmutz J."/>
            <person name="Jabbour D."/>
            <person name="Luo H."/>
            <person name="Baker S.E."/>
            <person name="Pisabarro A.G."/>
            <person name="Walton J.D."/>
            <person name="Blanchette R.A."/>
            <person name="Henrissat B."/>
            <person name="Martin F."/>
            <person name="Cullen D."/>
            <person name="Hibbett D.S."/>
            <person name="Grigoriev I.V."/>
        </authorList>
    </citation>
    <scope>NUCLEOTIDE SEQUENCE [LARGE SCALE GENOMIC DNA]</scope>
    <source>
        <strain evidence="8">FD-172 SS1</strain>
    </source>
</reference>
<keyword evidence="3" id="KW-0805">Transcription regulation</keyword>
<evidence type="ECO:0000256" key="2">
    <source>
        <dbReference type="ARBA" id="ARBA00022723"/>
    </source>
</evidence>
<organism evidence="7 8">
    <name type="scientific">Botryobasidium botryosum (strain FD-172 SS1)</name>
    <dbReference type="NCBI Taxonomy" id="930990"/>
    <lineage>
        <taxon>Eukaryota</taxon>
        <taxon>Fungi</taxon>
        <taxon>Dikarya</taxon>
        <taxon>Basidiomycota</taxon>
        <taxon>Agaricomycotina</taxon>
        <taxon>Agaricomycetes</taxon>
        <taxon>Cantharellales</taxon>
        <taxon>Botryobasidiaceae</taxon>
        <taxon>Botryobasidium</taxon>
    </lineage>
</organism>
<dbReference type="HOGENOM" id="CLU_022337_0_0_1"/>